<dbReference type="AlphaFoldDB" id="A0A2W5N0P2"/>
<evidence type="ECO:0000256" key="1">
    <source>
        <dbReference type="ARBA" id="ARBA00022857"/>
    </source>
</evidence>
<evidence type="ECO:0000313" key="4">
    <source>
        <dbReference type="EMBL" id="PZQ46188.1"/>
    </source>
</evidence>
<dbReference type="SUPFAM" id="SSF51735">
    <property type="entry name" value="NAD(P)-binding Rossmann-fold domains"/>
    <property type="match status" value="1"/>
</dbReference>
<evidence type="ECO:0000313" key="5">
    <source>
        <dbReference type="Proteomes" id="UP000249185"/>
    </source>
</evidence>
<dbReference type="Pfam" id="PF01370">
    <property type="entry name" value="Epimerase"/>
    <property type="match status" value="1"/>
</dbReference>
<reference evidence="4 5" key="1">
    <citation type="submission" date="2017-08" db="EMBL/GenBank/DDBJ databases">
        <title>Infants hospitalized years apart are colonized by the same room-sourced microbial strains.</title>
        <authorList>
            <person name="Brooks B."/>
            <person name="Olm M.R."/>
            <person name="Firek B.A."/>
            <person name="Baker R."/>
            <person name="Thomas B.C."/>
            <person name="Morowitz M.J."/>
            <person name="Banfield J.F."/>
        </authorList>
    </citation>
    <scope>NUCLEOTIDE SEQUENCE [LARGE SCALE GENOMIC DNA]</scope>
    <source>
        <strain evidence="4">S2_005_002_R2_34</strain>
    </source>
</reference>
<proteinExistence type="predicted"/>
<name>A0A2W5N0P2_RHOSU</name>
<dbReference type="PANTHER" id="PTHR43103:SF3">
    <property type="entry name" value="ADP-L-GLYCERO-D-MANNO-HEPTOSE-6-EPIMERASE"/>
    <property type="match status" value="1"/>
</dbReference>
<dbReference type="Proteomes" id="UP000249185">
    <property type="component" value="Unassembled WGS sequence"/>
</dbReference>
<keyword evidence="2" id="KW-0119">Carbohydrate metabolism</keyword>
<feature type="domain" description="NAD-dependent epimerase/dehydratase" evidence="3">
    <location>
        <begin position="6"/>
        <end position="224"/>
    </location>
</feature>
<sequence>MTERGILITGASGLIGQTLLARLRADGRRATGVDLVARPGRSPVEIVDLADIHRLHAIADRDDIGSVIHCGAVSGPMVMVDNPYGILQVNVVGTANVLELARQRSARRFVFCSSTSAFGPTHEPSGAAGVPEDVAPRPSSVYGATKVMGEQMLAGYRAQHGVDGVAVRLSWVYGPGRTTDCVIRGMIEDARAGRATRLPWGRDFARQFIHVDDAVDALLAAHDAEACPRAVYTATGGTYHTLGEIAEIVAEVLGGADIELLPGPDPLDDIHHRFDIGAIARDLGFRPRRSLAEGIRGYAAWLRENQRTA</sequence>
<accession>A0A2W5N0P2</accession>
<evidence type="ECO:0000256" key="2">
    <source>
        <dbReference type="ARBA" id="ARBA00023277"/>
    </source>
</evidence>
<dbReference type="InterPro" id="IPR001509">
    <property type="entry name" value="Epimerase_deHydtase"/>
</dbReference>
<dbReference type="EMBL" id="QFPW01000029">
    <property type="protein sequence ID" value="PZQ46188.1"/>
    <property type="molecule type" value="Genomic_DNA"/>
</dbReference>
<dbReference type="InterPro" id="IPR036291">
    <property type="entry name" value="NAD(P)-bd_dom_sf"/>
</dbReference>
<evidence type="ECO:0000259" key="3">
    <source>
        <dbReference type="Pfam" id="PF01370"/>
    </source>
</evidence>
<gene>
    <name evidence="4" type="ORF">DI556_21015</name>
</gene>
<dbReference type="Gene3D" id="3.40.50.720">
    <property type="entry name" value="NAD(P)-binding Rossmann-like Domain"/>
    <property type="match status" value="1"/>
</dbReference>
<comment type="caution">
    <text evidence="4">The sequence shown here is derived from an EMBL/GenBank/DDBJ whole genome shotgun (WGS) entry which is preliminary data.</text>
</comment>
<keyword evidence="1" id="KW-0521">NADP</keyword>
<dbReference type="PANTHER" id="PTHR43103">
    <property type="entry name" value="NUCLEOSIDE-DIPHOSPHATE-SUGAR EPIMERASE"/>
    <property type="match status" value="1"/>
</dbReference>
<organism evidence="4 5">
    <name type="scientific">Rhodovulum sulfidophilum</name>
    <name type="common">Rhodobacter sulfidophilus</name>
    <dbReference type="NCBI Taxonomy" id="35806"/>
    <lineage>
        <taxon>Bacteria</taxon>
        <taxon>Pseudomonadati</taxon>
        <taxon>Pseudomonadota</taxon>
        <taxon>Alphaproteobacteria</taxon>
        <taxon>Rhodobacterales</taxon>
        <taxon>Paracoccaceae</taxon>
        <taxon>Rhodovulum</taxon>
    </lineage>
</organism>
<dbReference type="CDD" id="cd08946">
    <property type="entry name" value="SDR_e"/>
    <property type="match status" value="1"/>
</dbReference>
<protein>
    <submittedName>
        <fullName evidence="4">NAD-dependent dehydratase</fullName>
    </submittedName>
</protein>